<comment type="subcellular location">
    <subcellularLocation>
        <location evidence="1">Plastid</location>
        <location evidence="1">Chloroplast</location>
    </subcellularLocation>
</comment>
<dbReference type="Gene3D" id="1.10.3460.10">
    <property type="entry name" value="Chlorophyll a/b binding protein domain"/>
    <property type="match status" value="2"/>
</dbReference>
<name>A0A813J7H1_POLGL</name>
<keyword evidence="2" id="KW-0150">Chloroplast</keyword>
<evidence type="ECO:0000256" key="2">
    <source>
        <dbReference type="ARBA" id="ARBA00022528"/>
    </source>
</evidence>
<feature type="binding site" evidence="5">
    <location>
        <position position="842"/>
    </location>
    <ligand>
        <name>chlorophyll a</name>
        <dbReference type="ChEBI" id="CHEBI:58416"/>
        <label>1</label>
    </ligand>
</feature>
<feature type="binding site" evidence="5">
    <location>
        <position position="730"/>
    </location>
    <ligand>
        <name>chlorophyll a</name>
        <dbReference type="ChEBI" id="CHEBI:58416"/>
        <label>1</label>
    </ligand>
</feature>
<feature type="binding site" description="axial binding residue" evidence="5">
    <location>
        <position position="750"/>
    </location>
    <ligand>
        <name>chlorophyll b</name>
        <dbReference type="ChEBI" id="CHEBI:61721"/>
        <label>1</label>
    </ligand>
    <ligandPart>
        <name>Mg</name>
        <dbReference type="ChEBI" id="CHEBI:25107"/>
    </ligandPart>
</feature>
<proteinExistence type="predicted"/>
<dbReference type="PROSITE" id="PS50213">
    <property type="entry name" value="FAS1"/>
    <property type="match status" value="1"/>
</dbReference>
<feature type="binding site" evidence="5">
    <location>
        <position position="745"/>
    </location>
    <ligand>
        <name>chlorophyll a</name>
        <dbReference type="ChEBI" id="CHEBI:58416"/>
        <label>1</label>
    </ligand>
</feature>
<dbReference type="GO" id="GO:0016020">
    <property type="term" value="C:membrane"/>
    <property type="evidence" value="ECO:0007669"/>
    <property type="project" value="InterPro"/>
</dbReference>
<dbReference type="SMART" id="SM00554">
    <property type="entry name" value="FAS1"/>
    <property type="match status" value="1"/>
</dbReference>
<keyword evidence="5" id="KW-0157">Chromophore</keyword>
<feature type="binding site" evidence="5">
    <location>
        <position position="844"/>
    </location>
    <ligand>
        <name>chlorophyll a</name>
        <dbReference type="ChEBI" id="CHEBI:58416"/>
        <label>1</label>
    </ligand>
</feature>
<keyword evidence="5" id="KW-0148">Chlorophyll</keyword>
<evidence type="ECO:0000259" key="6">
    <source>
        <dbReference type="PROSITE" id="PS50213"/>
    </source>
</evidence>
<dbReference type="AlphaFoldDB" id="A0A813J7H1"/>
<feature type="domain" description="FAS1" evidence="6">
    <location>
        <begin position="574"/>
        <end position="699"/>
    </location>
</feature>
<dbReference type="GO" id="GO:0016168">
    <property type="term" value="F:chlorophyll binding"/>
    <property type="evidence" value="ECO:0007669"/>
    <property type="project" value="UniProtKB-KW"/>
</dbReference>
<dbReference type="GO" id="GO:0009765">
    <property type="term" value="P:photosynthesis, light harvesting"/>
    <property type="evidence" value="ECO:0007669"/>
    <property type="project" value="InterPro"/>
</dbReference>
<dbReference type="InterPro" id="IPR022796">
    <property type="entry name" value="Chloroa_b-bind"/>
</dbReference>
<evidence type="ECO:0000313" key="7">
    <source>
        <dbReference type="EMBL" id="CAE8672146.1"/>
    </source>
</evidence>
<protein>
    <recommendedName>
        <fullName evidence="6">FAS1 domain-containing protein</fullName>
    </recommendedName>
</protein>
<feature type="binding site" evidence="5">
    <location>
        <position position="839"/>
    </location>
    <ligand>
        <name>chlorophyll a</name>
        <dbReference type="ChEBI" id="CHEBI:58416"/>
        <label>1</label>
    </ligand>
</feature>
<keyword evidence="4" id="KW-0934">Plastid</keyword>
<dbReference type="SUPFAM" id="SSF103511">
    <property type="entry name" value="Chlorophyll a-b binding protein"/>
    <property type="match status" value="2"/>
</dbReference>
<dbReference type="InterPro" id="IPR036378">
    <property type="entry name" value="FAS1_dom_sf"/>
</dbReference>
<organism evidence="7 8">
    <name type="scientific">Polarella glacialis</name>
    <name type="common">Dinoflagellate</name>
    <dbReference type="NCBI Taxonomy" id="89957"/>
    <lineage>
        <taxon>Eukaryota</taxon>
        <taxon>Sar</taxon>
        <taxon>Alveolata</taxon>
        <taxon>Dinophyceae</taxon>
        <taxon>Suessiales</taxon>
        <taxon>Suessiaceae</taxon>
        <taxon>Polarella</taxon>
    </lineage>
</organism>
<dbReference type="SUPFAM" id="SSF82153">
    <property type="entry name" value="FAS1 domain"/>
    <property type="match status" value="1"/>
</dbReference>
<dbReference type="InterPro" id="IPR000782">
    <property type="entry name" value="FAS1_domain"/>
</dbReference>
<dbReference type="Pfam" id="PF02469">
    <property type="entry name" value="Fasciclin"/>
    <property type="match status" value="1"/>
</dbReference>
<gene>
    <name evidence="7" type="ORF">PGLA2088_LOCUS17909</name>
</gene>
<dbReference type="InterPro" id="IPR001344">
    <property type="entry name" value="Chloro_AB-bd_pln"/>
</dbReference>
<evidence type="ECO:0000313" key="8">
    <source>
        <dbReference type="Proteomes" id="UP000626109"/>
    </source>
</evidence>
<feature type="binding site" evidence="5">
    <location>
        <position position="748"/>
    </location>
    <ligand>
        <name>chlorophyll a</name>
        <dbReference type="ChEBI" id="CHEBI:58416"/>
        <label>1</label>
    </ligand>
</feature>
<dbReference type="PANTHER" id="PTHR21649">
    <property type="entry name" value="CHLOROPHYLL A/B BINDING PROTEIN"/>
    <property type="match status" value="1"/>
</dbReference>
<comment type="caution">
    <text evidence="7">The sequence shown here is derived from an EMBL/GenBank/DDBJ whole genome shotgun (WGS) entry which is preliminary data.</text>
</comment>
<dbReference type="GO" id="GO:0009507">
    <property type="term" value="C:chloroplast"/>
    <property type="evidence" value="ECO:0007669"/>
    <property type="project" value="UniProtKB-SubCell"/>
</dbReference>
<evidence type="ECO:0000256" key="5">
    <source>
        <dbReference type="PIRSR" id="PIRSR601344-1"/>
    </source>
</evidence>
<evidence type="ECO:0000256" key="1">
    <source>
        <dbReference type="ARBA" id="ARBA00004229"/>
    </source>
</evidence>
<reference evidence="7" key="1">
    <citation type="submission" date="2021-02" db="EMBL/GenBank/DDBJ databases">
        <authorList>
            <person name="Dougan E. K."/>
            <person name="Rhodes N."/>
            <person name="Thang M."/>
            <person name="Chan C."/>
        </authorList>
    </citation>
    <scope>NUCLEOTIDE SEQUENCE</scope>
</reference>
<evidence type="ECO:0000256" key="4">
    <source>
        <dbReference type="ARBA" id="ARBA00022640"/>
    </source>
</evidence>
<evidence type="ECO:0000256" key="3">
    <source>
        <dbReference type="ARBA" id="ARBA00022531"/>
    </source>
</evidence>
<sequence length="870" mass="91556">MALQSAPGSVFVLANSAPSAFRGSALATSATGGLAPAALADASAPRSVNPVGLAAVGATLAAAASTRRRGQKVGRMEMQMTVARTRMDLDYVLQPTRIVILSSQALKTEYDNLKANHELDKFKEKLPSILLTDLNRVAGRALSVHPATVVEQALGDELTRQLSHALGEDTASMLAGATLGQASPLEKPHAHLAATSIVGVYPSGEHGFLLKMRFGLDALTVAWVVESALGPALREPADQLRVFLDRNIRGAGKGEGRAGDGAKAKTRGVAAARARMEEARARVVAAARARTRAKGMPEEETKTMERSRYRLEPPLRLRQRQLPPLVAGVTSFSSLPRVPTQLSGLCAAAFSERRSSGGRAQNIDRGSGMNSKYGLDFMTDTAMVGEPGNYGAGFPTFLGKVSDPEARKTKLAAELANGRLAMMAIIGMFFQDGLIGSAWAGASGGGLLTAWAGSSHTEPRPSTHSPVVPRCWAVQLQPVVGSTICCVQTTGASIDRHCLHGEVGCGFLHRPPGSPDLNGEASAGFARPKRGGFGWVRPTIHREASVVYVAAMPAALLHLAEVFEMDFGFYELFHVIKDTTAIANGNFAILVRALQKAGLVETVSGETPYTVFAPTDAAFADLLKELGVTADQLLANPDLKSILLHQSSSLRDGMRVTSAEGGQLAVQIGCGNVKVGRATVLAADLACSTGVIHVIDKVLLPPAAPAAPFDPAKQIGAMAPLGFFDPLGFSKKGDKAGFNNLQASEIKHGRVERTLIEEAMMAALGAVVQHYVKFPGFESVPSGLGAVTTAPGTYGFAALFLVSGVLELAIWTQDEKKEPGNFGDPAGLNMYNPEMREKEINNGRMGMFSAIGIIAAEALSGKDGMNQLGF</sequence>
<dbReference type="Pfam" id="PF00504">
    <property type="entry name" value="Chloroa_b-bind"/>
    <property type="match status" value="2"/>
</dbReference>
<dbReference type="EMBL" id="CAJNNW010024384">
    <property type="protein sequence ID" value="CAE8672146.1"/>
    <property type="molecule type" value="Genomic_DNA"/>
</dbReference>
<dbReference type="Gene3D" id="2.30.180.10">
    <property type="entry name" value="FAS1 domain"/>
    <property type="match status" value="1"/>
</dbReference>
<keyword evidence="3" id="KW-0602">Photosynthesis</keyword>
<accession>A0A813J7H1</accession>
<dbReference type="Proteomes" id="UP000626109">
    <property type="component" value="Unassembled WGS sequence"/>
</dbReference>
<feature type="binding site" evidence="5">
    <location>
        <position position="838"/>
    </location>
    <ligand>
        <name>chlorophyll a</name>
        <dbReference type="ChEBI" id="CHEBI:58416"/>
        <label>1</label>
    </ligand>
</feature>